<evidence type="ECO:0000259" key="5">
    <source>
        <dbReference type="SMART" id="SM00563"/>
    </source>
</evidence>
<keyword evidence="3" id="KW-0175">Coiled coil</keyword>
<dbReference type="InterPro" id="IPR002123">
    <property type="entry name" value="Plipid/glycerol_acylTrfase"/>
</dbReference>
<dbReference type="EMBL" id="FOPJ01000015">
    <property type="protein sequence ID" value="SFG79441.1"/>
    <property type="molecule type" value="Genomic_DNA"/>
</dbReference>
<evidence type="ECO:0000313" key="7">
    <source>
        <dbReference type="Proteomes" id="UP000199065"/>
    </source>
</evidence>
<feature type="domain" description="Phospholipid/glycerol acyltransferase" evidence="5">
    <location>
        <begin position="39"/>
        <end position="154"/>
    </location>
</feature>
<evidence type="ECO:0000256" key="3">
    <source>
        <dbReference type="SAM" id="Coils"/>
    </source>
</evidence>
<feature type="region of interest" description="Disordered" evidence="4">
    <location>
        <begin position="620"/>
        <end position="644"/>
    </location>
</feature>
<dbReference type="PANTHER" id="PTHR10434:SF55">
    <property type="entry name" value="POSSIBLE ACYLTRANSFERASE"/>
    <property type="match status" value="1"/>
</dbReference>
<protein>
    <submittedName>
        <fullName evidence="6">1-acyl-sn-glycerol-3-phosphate acyltransferases</fullName>
    </submittedName>
</protein>
<dbReference type="STRING" id="185761.SAMN05660282_01976"/>
<evidence type="ECO:0000256" key="4">
    <source>
        <dbReference type="SAM" id="MobiDB-lite"/>
    </source>
</evidence>
<dbReference type="GO" id="GO:0003841">
    <property type="term" value="F:1-acylglycerol-3-phosphate O-acyltransferase activity"/>
    <property type="evidence" value="ECO:0007669"/>
    <property type="project" value="TreeGrafter"/>
</dbReference>
<dbReference type="SUPFAM" id="SSF69593">
    <property type="entry name" value="Glycerol-3-phosphate (1)-acyltransferase"/>
    <property type="match status" value="1"/>
</dbReference>
<sequence>MRVDSVYRGIIQVGRVLMGFQGLQVTVAGTERIPAEGGAILAFNHTGYMDFVYGGYAPWRAHRRLVRYMAKASTFKTPGVGWLMNVMGHIPVDRIDGSESFNKAVALARAGDFIGIFPEATISRSFEIKTLRTGAVRIAHEAGVPVVPVLMFGSQRIWTKGGRRNLGRTKVPLYVQVMEPFTPTGDPVEDTATLRSLMQEGLSLTWDAYRRDHGEFPKGASWVPARFGGGAPTLEEAQREDDAIEQERHRVRQLNEDLTRLNERIKEVTHNAVDGAYQAYEKLTGDEEARNLASLAHWVKTTADQLAAEGVAGVKEGAGRVSQASEQLRSNTTALYNQLTATGWEAYDGSKLEEVLTTLASQTRQIMDRLPERMRGRVAGIPDAVVLDVEGTLAHEGMVGERSISALQELHSRGVEIILTSENGYEAVDATAGQIGIPVIGLSDNGALSYRFDNGQRSDVELRGHFTPGEQGTVAGILKDVSEDLQVSWGCSPEGEVVRGEVRSTDPTVDKKTLLNLLAEPLGQEAFLSIGTAADTVYLAPRGISKAGEVESFLEGQEDVLAIGDSPADMALLARVHTGIAMGNADGEVLRACRWATADAADDGVGMALWDVLDEFHEREAREKEAAAAKETRDNPEPPVGESR</sequence>
<dbReference type="Gene3D" id="3.30.1240.10">
    <property type="match status" value="1"/>
</dbReference>
<reference evidence="6 7" key="1">
    <citation type="submission" date="2016-10" db="EMBL/GenBank/DDBJ databases">
        <authorList>
            <person name="de Groot N.N."/>
        </authorList>
    </citation>
    <scope>NUCLEOTIDE SEQUENCE [LARGE SCALE GENOMIC DNA]</scope>
    <source>
        <strain>J11</strain>
        <strain evidence="7">PG 39</strain>
    </source>
</reference>
<feature type="compositionally biased region" description="Basic and acidic residues" evidence="4">
    <location>
        <begin position="620"/>
        <end position="636"/>
    </location>
</feature>
<dbReference type="GO" id="GO:0006654">
    <property type="term" value="P:phosphatidic acid biosynthetic process"/>
    <property type="evidence" value="ECO:0007669"/>
    <property type="project" value="TreeGrafter"/>
</dbReference>
<name>A0A1I2UXA1_9CORY</name>
<accession>A0A1I2UXA1</accession>
<evidence type="ECO:0000313" key="6">
    <source>
        <dbReference type="EMBL" id="SFG79441.1"/>
    </source>
</evidence>
<dbReference type="OrthoDB" id="3210041at2"/>
<organism evidence="6 7">
    <name type="scientific">Corynebacterium spheniscorum</name>
    <dbReference type="NCBI Taxonomy" id="185761"/>
    <lineage>
        <taxon>Bacteria</taxon>
        <taxon>Bacillati</taxon>
        <taxon>Actinomycetota</taxon>
        <taxon>Actinomycetes</taxon>
        <taxon>Mycobacteriales</taxon>
        <taxon>Corynebacteriaceae</taxon>
        <taxon>Corynebacterium</taxon>
    </lineage>
</organism>
<dbReference type="Proteomes" id="UP000199065">
    <property type="component" value="Unassembled WGS sequence"/>
</dbReference>
<dbReference type="Pfam" id="PF08282">
    <property type="entry name" value="Hydrolase_3"/>
    <property type="match status" value="2"/>
</dbReference>
<dbReference type="GO" id="GO:0005886">
    <property type="term" value="C:plasma membrane"/>
    <property type="evidence" value="ECO:0007669"/>
    <property type="project" value="TreeGrafter"/>
</dbReference>
<keyword evidence="7" id="KW-1185">Reference proteome</keyword>
<evidence type="ECO:0000256" key="2">
    <source>
        <dbReference type="ARBA" id="ARBA00023315"/>
    </source>
</evidence>
<dbReference type="PANTHER" id="PTHR10434">
    <property type="entry name" value="1-ACYL-SN-GLYCEROL-3-PHOSPHATE ACYLTRANSFERASE"/>
    <property type="match status" value="1"/>
</dbReference>
<dbReference type="InterPro" id="IPR036412">
    <property type="entry name" value="HAD-like_sf"/>
</dbReference>
<dbReference type="Gene3D" id="3.40.50.1000">
    <property type="entry name" value="HAD superfamily/HAD-like"/>
    <property type="match status" value="2"/>
</dbReference>
<dbReference type="RefSeq" id="WP_092286887.1">
    <property type="nucleotide sequence ID" value="NZ_FOPJ01000015.1"/>
</dbReference>
<dbReference type="InterPro" id="IPR023214">
    <property type="entry name" value="HAD_sf"/>
</dbReference>
<feature type="coiled-coil region" evidence="3">
    <location>
        <begin position="234"/>
        <end position="271"/>
    </location>
</feature>
<dbReference type="SMART" id="SM00563">
    <property type="entry name" value="PlsC"/>
    <property type="match status" value="1"/>
</dbReference>
<keyword evidence="2 6" id="KW-0012">Acyltransferase</keyword>
<proteinExistence type="predicted"/>
<dbReference type="CDD" id="cd07989">
    <property type="entry name" value="LPLAT_AGPAT-like"/>
    <property type="match status" value="1"/>
</dbReference>
<gene>
    <name evidence="6" type="ORF">SAMN05660282_01976</name>
</gene>
<keyword evidence="1 6" id="KW-0808">Transferase</keyword>
<dbReference type="AlphaFoldDB" id="A0A1I2UXA1"/>
<dbReference type="Pfam" id="PF01553">
    <property type="entry name" value="Acyltransferase"/>
    <property type="match status" value="1"/>
</dbReference>
<evidence type="ECO:0000256" key="1">
    <source>
        <dbReference type="ARBA" id="ARBA00022679"/>
    </source>
</evidence>
<dbReference type="SUPFAM" id="SSF56784">
    <property type="entry name" value="HAD-like"/>
    <property type="match status" value="1"/>
</dbReference>